<protein>
    <submittedName>
        <fullName evidence="2">Uncharacterized protein</fullName>
    </submittedName>
</protein>
<dbReference type="EMBL" id="JANQDX010000018">
    <property type="protein sequence ID" value="KAL0906572.1"/>
    <property type="molecule type" value="Genomic_DNA"/>
</dbReference>
<comment type="caution">
    <text evidence="2">The sequence shown here is derived from an EMBL/GenBank/DDBJ whole genome shotgun (WGS) entry which is preliminary data.</text>
</comment>
<keyword evidence="3" id="KW-1185">Reference proteome</keyword>
<name>A0ABD0U3J8_DENTH</name>
<dbReference type="AlphaFoldDB" id="A0ABD0U3J8"/>
<sequence length="145" mass="16684">MSNIDTPIHDFSGTCFDRKFPFPFSFAKQNSDFLTTPSPQTFHDEASCSIPILHHVADPEQDHGFVYNEQGHVNILNSPFFDVNPEVDQTIEEYVERITFTLATAVEDQLSSVQWLIRIRQPNDLVRSPSESPVEEEEGRNWESR</sequence>
<accession>A0ABD0U3J8</accession>
<evidence type="ECO:0000313" key="3">
    <source>
        <dbReference type="Proteomes" id="UP001552299"/>
    </source>
</evidence>
<proteinExistence type="predicted"/>
<evidence type="ECO:0000256" key="1">
    <source>
        <dbReference type="SAM" id="MobiDB-lite"/>
    </source>
</evidence>
<reference evidence="2 3" key="1">
    <citation type="journal article" date="2024" name="Plant Biotechnol. J.">
        <title>Dendrobium thyrsiflorum genome and its molecular insights into genes involved in important horticultural traits.</title>
        <authorList>
            <person name="Chen B."/>
            <person name="Wang J.Y."/>
            <person name="Zheng P.J."/>
            <person name="Li K.L."/>
            <person name="Liang Y.M."/>
            <person name="Chen X.F."/>
            <person name="Zhang C."/>
            <person name="Zhao X."/>
            <person name="He X."/>
            <person name="Zhang G.Q."/>
            <person name="Liu Z.J."/>
            <person name="Xu Q."/>
        </authorList>
    </citation>
    <scope>NUCLEOTIDE SEQUENCE [LARGE SCALE GENOMIC DNA]</scope>
    <source>
        <strain evidence="2">GZMU011</strain>
    </source>
</reference>
<dbReference type="Proteomes" id="UP001552299">
    <property type="component" value="Unassembled WGS sequence"/>
</dbReference>
<organism evidence="2 3">
    <name type="scientific">Dendrobium thyrsiflorum</name>
    <name type="common">Pinecone-like raceme dendrobium</name>
    <name type="synonym">Orchid</name>
    <dbReference type="NCBI Taxonomy" id="117978"/>
    <lineage>
        <taxon>Eukaryota</taxon>
        <taxon>Viridiplantae</taxon>
        <taxon>Streptophyta</taxon>
        <taxon>Embryophyta</taxon>
        <taxon>Tracheophyta</taxon>
        <taxon>Spermatophyta</taxon>
        <taxon>Magnoliopsida</taxon>
        <taxon>Liliopsida</taxon>
        <taxon>Asparagales</taxon>
        <taxon>Orchidaceae</taxon>
        <taxon>Epidendroideae</taxon>
        <taxon>Malaxideae</taxon>
        <taxon>Dendrobiinae</taxon>
        <taxon>Dendrobium</taxon>
    </lineage>
</organism>
<feature type="region of interest" description="Disordered" evidence="1">
    <location>
        <begin position="126"/>
        <end position="145"/>
    </location>
</feature>
<evidence type="ECO:0000313" key="2">
    <source>
        <dbReference type="EMBL" id="KAL0906572.1"/>
    </source>
</evidence>
<gene>
    <name evidence="2" type="ORF">M5K25_025074</name>
</gene>